<evidence type="ECO:0000256" key="6">
    <source>
        <dbReference type="SAM" id="Phobius"/>
    </source>
</evidence>
<feature type="transmembrane region" description="Helical" evidence="6">
    <location>
        <begin position="28"/>
        <end position="48"/>
    </location>
</feature>
<proteinExistence type="predicted"/>
<dbReference type="InterPro" id="IPR006614">
    <property type="entry name" value="Peroxin/Ferlin"/>
</dbReference>
<evidence type="ECO:0000256" key="3">
    <source>
        <dbReference type="ARBA" id="ARBA00022989"/>
    </source>
</evidence>
<dbReference type="InterPro" id="IPR010482">
    <property type="entry name" value="TECPR1-like_DysF"/>
</dbReference>
<dbReference type="EMBL" id="CDQK01000006">
    <property type="protein sequence ID" value="CEP24552.1"/>
    <property type="molecule type" value="Genomic_DNA"/>
</dbReference>
<dbReference type="GO" id="GO:0007031">
    <property type="term" value="P:peroxisome organization"/>
    <property type="evidence" value="ECO:0007669"/>
    <property type="project" value="UniProtKB-ARBA"/>
</dbReference>
<evidence type="ECO:0000256" key="4">
    <source>
        <dbReference type="ARBA" id="ARBA00023136"/>
    </source>
</evidence>
<reference evidence="10" key="1">
    <citation type="journal article" date="2015" name="J. Biotechnol.">
        <title>The structure of the Cyberlindnera jadinii genome and its relation to Candida utilis analyzed by the occurrence of single nucleotide polymorphisms.</title>
        <authorList>
            <person name="Rupp O."/>
            <person name="Brinkrolf K."/>
            <person name="Buerth C."/>
            <person name="Kunigo M."/>
            <person name="Schneider J."/>
            <person name="Jaenicke S."/>
            <person name="Goesmann A."/>
            <person name="Puehler A."/>
            <person name="Jaeger K.-E."/>
            <person name="Ernst J.F."/>
        </authorList>
    </citation>
    <scope>NUCLEOTIDE SEQUENCE [LARGE SCALE GENOMIC DNA]</scope>
    <source>
        <strain evidence="10">ATCC 18201 / CBS 1600 / BCRC 20928 / JCM 3617 / NBRC 0987 / NRRL Y-1542</strain>
    </source>
</reference>
<evidence type="ECO:0000313" key="9">
    <source>
        <dbReference type="EMBL" id="CEP24552.1"/>
    </source>
</evidence>
<dbReference type="SMART" id="SM00694">
    <property type="entry name" value="DysFC"/>
    <property type="match status" value="1"/>
</dbReference>
<dbReference type="PANTHER" id="PTHR31679">
    <property type="entry name" value="PEROXISOMAL MEMBRANE PROTEIN PEX30-RELATED"/>
    <property type="match status" value="1"/>
</dbReference>
<feature type="domain" description="Peroxin/Ferlin" evidence="7">
    <location>
        <begin position="221"/>
        <end position="285"/>
    </location>
</feature>
<evidence type="ECO:0000256" key="5">
    <source>
        <dbReference type="ARBA" id="ARBA00023140"/>
    </source>
</evidence>
<evidence type="ECO:0000256" key="1">
    <source>
        <dbReference type="ARBA" id="ARBA00004585"/>
    </source>
</evidence>
<dbReference type="Pfam" id="PF06398">
    <property type="entry name" value="Pex24p"/>
    <property type="match status" value="1"/>
</dbReference>
<accession>A0A0H5C912</accession>
<dbReference type="GO" id="GO:0005778">
    <property type="term" value="C:peroxisomal membrane"/>
    <property type="evidence" value="ECO:0007669"/>
    <property type="project" value="UniProtKB-SubCell"/>
</dbReference>
<dbReference type="PANTHER" id="PTHR31679:SF2">
    <property type="entry name" value="PEROXISOMAL MEMBRANE PROTEIN PEX30-RELATED"/>
    <property type="match status" value="1"/>
</dbReference>
<keyword evidence="4 6" id="KW-0472">Membrane</keyword>
<keyword evidence="2 6" id="KW-0812">Transmembrane</keyword>
<sequence>MSYITAQFPTTTRTHPRLAHTSPLVTSILQRSFALIVIGNAMMDLLTWTGSDPEMNAVYWITVYLSVYYFPCCAYWLLLFPLLVLGYCSVNYYVNSVYLDINSQEKPTLEEILNALDNLVTKCELVASPLVAMALPWPRLLSYIAIVTPLNVVMLKWVISLRTYVLLTVIFVSTYHSVWFQASLRILWRSQLVRNVCYFVVGSHVSTTSNNYRIINGNKNGKIIQFQILEHQRRWFGIGWSDKLLPYERSNFTNEAFQSTSSPKEFHFPFNSKHWRWLQEAWHVDLEYCKNKNSEGWVYYDNYWQAPQFNDSLTSFTRSRRWTRKAVLVTERSSNV</sequence>
<dbReference type="AlphaFoldDB" id="A0A0H5C912"/>
<evidence type="ECO:0000259" key="7">
    <source>
        <dbReference type="SMART" id="SM00693"/>
    </source>
</evidence>
<name>A0A0H5C912_CYBJN</name>
<dbReference type="SMART" id="SM00693">
    <property type="entry name" value="DysFN"/>
    <property type="match status" value="1"/>
</dbReference>
<feature type="transmembrane region" description="Helical" evidence="6">
    <location>
        <begin position="165"/>
        <end position="184"/>
    </location>
</feature>
<evidence type="ECO:0000256" key="2">
    <source>
        <dbReference type="ARBA" id="ARBA00022692"/>
    </source>
</evidence>
<feature type="transmembrane region" description="Helical" evidence="6">
    <location>
        <begin position="68"/>
        <end position="94"/>
    </location>
</feature>
<dbReference type="InterPro" id="IPR052646">
    <property type="entry name" value="Peroxisomal_PEX28-32"/>
</dbReference>
<evidence type="ECO:0000259" key="8">
    <source>
        <dbReference type="SMART" id="SM00694"/>
    </source>
</evidence>
<keyword evidence="5" id="KW-0576">Peroxisome</keyword>
<organism evidence="9 10">
    <name type="scientific">Cyberlindnera jadinii (strain ATCC 18201 / CBS 1600 / BCRC 20928 / JCM 3617 / NBRC 0987 / NRRL Y-1542)</name>
    <name type="common">Torula yeast</name>
    <name type="synonym">Candida utilis</name>
    <dbReference type="NCBI Taxonomy" id="983966"/>
    <lineage>
        <taxon>Eukaryota</taxon>
        <taxon>Fungi</taxon>
        <taxon>Dikarya</taxon>
        <taxon>Ascomycota</taxon>
        <taxon>Saccharomycotina</taxon>
        <taxon>Saccharomycetes</taxon>
        <taxon>Phaffomycetales</taxon>
        <taxon>Phaffomycetaceae</taxon>
        <taxon>Cyberlindnera</taxon>
    </lineage>
</organism>
<feature type="domain" description="Peroxin/Ferlin" evidence="8">
    <location>
        <begin position="296"/>
        <end position="329"/>
    </location>
</feature>
<comment type="subcellular location">
    <subcellularLocation>
        <location evidence="1">Peroxisome membrane</location>
        <topology evidence="1">Multi-pass membrane protein</topology>
    </subcellularLocation>
</comment>
<dbReference type="Proteomes" id="UP000038830">
    <property type="component" value="Unassembled WGS sequence"/>
</dbReference>
<evidence type="ECO:0000313" key="10">
    <source>
        <dbReference type="Proteomes" id="UP000038830"/>
    </source>
</evidence>
<keyword evidence="3 6" id="KW-1133">Transmembrane helix</keyword>
<protein>
    <submittedName>
        <fullName evidence="9">IPM1 protein</fullName>
    </submittedName>
</protein>
<gene>
    <name evidence="9" type="primary">IPM1</name>
    <name evidence="9" type="ORF">BN1211_5395</name>
</gene>